<sequence length="162" mass="18898">MKTDHISLEHWLRYVNNDLDERTREQYEAHLYSCDQCLELYITAVESQEQTLPAMQKEAAFTDLVMQEITAQNNIKKSKNRVIKKKEQHFYEKTIFHYFAAAAMTILLMSSGVLTQVMDYVNTFEKTPPRETNSIVEGLINHSFSLLDILDGEHKEGNKHDK</sequence>
<organism evidence="2 3">
    <name type="scientific">Bacillus chungangensis</name>
    <dbReference type="NCBI Taxonomy" id="587633"/>
    <lineage>
        <taxon>Bacteria</taxon>
        <taxon>Bacillati</taxon>
        <taxon>Bacillota</taxon>
        <taxon>Bacilli</taxon>
        <taxon>Bacillales</taxon>
        <taxon>Bacillaceae</taxon>
        <taxon>Bacillus</taxon>
    </lineage>
</organism>
<name>A0ABT9WRY4_9BACI</name>
<keyword evidence="3" id="KW-1185">Reference proteome</keyword>
<dbReference type="InterPro" id="IPR041916">
    <property type="entry name" value="Anti_sigma_zinc_sf"/>
</dbReference>
<proteinExistence type="predicted"/>
<evidence type="ECO:0000313" key="3">
    <source>
        <dbReference type="Proteomes" id="UP001223586"/>
    </source>
</evidence>
<comment type="caution">
    <text evidence="2">The sequence shown here is derived from an EMBL/GenBank/DDBJ whole genome shotgun (WGS) entry which is preliminary data.</text>
</comment>
<evidence type="ECO:0000313" key="2">
    <source>
        <dbReference type="EMBL" id="MDQ0176053.1"/>
    </source>
</evidence>
<dbReference type="RefSeq" id="WP_307228891.1">
    <property type="nucleotide sequence ID" value="NZ_JAUSTT010000009.1"/>
</dbReference>
<dbReference type="Gene3D" id="1.10.10.1320">
    <property type="entry name" value="Anti-sigma factor, zinc-finger domain"/>
    <property type="match status" value="1"/>
</dbReference>
<protein>
    <submittedName>
        <fullName evidence="2">Anti-sigma factor RsiW</fullName>
    </submittedName>
</protein>
<keyword evidence="1" id="KW-0812">Transmembrane</keyword>
<accession>A0ABT9WRY4</accession>
<gene>
    <name evidence="2" type="ORF">J2S08_001889</name>
</gene>
<dbReference type="Proteomes" id="UP001223586">
    <property type="component" value="Unassembled WGS sequence"/>
</dbReference>
<keyword evidence="1" id="KW-0472">Membrane</keyword>
<evidence type="ECO:0000256" key="1">
    <source>
        <dbReference type="SAM" id="Phobius"/>
    </source>
</evidence>
<keyword evidence="1" id="KW-1133">Transmembrane helix</keyword>
<dbReference type="EMBL" id="JAUSTT010000009">
    <property type="protein sequence ID" value="MDQ0176053.1"/>
    <property type="molecule type" value="Genomic_DNA"/>
</dbReference>
<feature type="transmembrane region" description="Helical" evidence="1">
    <location>
        <begin position="95"/>
        <end position="114"/>
    </location>
</feature>
<reference evidence="2 3" key="1">
    <citation type="submission" date="2023-07" db="EMBL/GenBank/DDBJ databases">
        <title>Genomic Encyclopedia of Type Strains, Phase IV (KMG-IV): sequencing the most valuable type-strain genomes for metagenomic binning, comparative biology and taxonomic classification.</title>
        <authorList>
            <person name="Goeker M."/>
        </authorList>
    </citation>
    <scope>NUCLEOTIDE SEQUENCE [LARGE SCALE GENOMIC DNA]</scope>
    <source>
        <strain evidence="2 3">DSM 23837</strain>
    </source>
</reference>